<accession>A0A6A7ZI79</accession>
<sequence>MHWGGMRRVHHHNAWVAAFLAIVLKLMALPMASAFGSLSLEQLLTGSFCSSGGVQQVALKLDKDEPSSSAKSDQSHCCCSQSVGAAPISVQAFAVPNFIAQAQALPDGPWCCVSPRSRWPSINPRASPASWA</sequence>
<gene>
    <name evidence="3" type="ORF">GHO28_21660</name>
    <name evidence="2" type="ORF">GHO30_21730</name>
    <name evidence="1" type="ORF">GHO37_23090</name>
</gene>
<dbReference type="EMBL" id="WIWF01000132">
    <property type="protein sequence ID" value="MQT77152.1"/>
    <property type="molecule type" value="Genomic_DNA"/>
</dbReference>
<reference evidence="4 5" key="1">
    <citation type="submission" date="2019-10" db="EMBL/GenBank/DDBJ databases">
        <title>Evaluation of single-gene subtyping targets for Pseudomonas.</title>
        <authorList>
            <person name="Reichler S.J."/>
            <person name="Orsi R.H."/>
            <person name="Wiedmann M."/>
            <person name="Martin N.H."/>
            <person name="Murphy S.I."/>
        </authorList>
    </citation>
    <scope>NUCLEOTIDE SEQUENCE [LARGE SCALE GENOMIC DNA]</scope>
    <source>
        <strain evidence="3 5">FSL R10-1876</strain>
        <strain evidence="2 6">FSL R10-2107</strain>
        <strain evidence="1 4">FSL R10-2932</strain>
    </source>
</reference>
<dbReference type="Pfam" id="PF11162">
    <property type="entry name" value="DUF2946"/>
    <property type="match status" value="1"/>
</dbReference>
<name>A0A6A7ZI79_9PSED</name>
<evidence type="ECO:0000313" key="6">
    <source>
        <dbReference type="Proteomes" id="UP000470186"/>
    </source>
</evidence>
<dbReference type="Proteomes" id="UP000470186">
    <property type="component" value="Unassembled WGS sequence"/>
</dbReference>
<evidence type="ECO:0000313" key="2">
    <source>
        <dbReference type="EMBL" id="MQU33969.1"/>
    </source>
</evidence>
<dbReference type="Proteomes" id="UP000447574">
    <property type="component" value="Unassembled WGS sequence"/>
</dbReference>
<evidence type="ECO:0000313" key="1">
    <source>
        <dbReference type="EMBL" id="MQT77152.1"/>
    </source>
</evidence>
<comment type="caution">
    <text evidence="1">The sequence shown here is derived from an EMBL/GenBank/DDBJ whole genome shotgun (WGS) entry which is preliminary data.</text>
</comment>
<evidence type="ECO:0000313" key="3">
    <source>
        <dbReference type="EMBL" id="MQU45088.1"/>
    </source>
</evidence>
<dbReference type="InterPro" id="IPR021333">
    <property type="entry name" value="DUF2946"/>
</dbReference>
<organism evidence="1 4">
    <name type="scientific">Pseudomonas helleri</name>
    <dbReference type="NCBI Taxonomy" id="1608996"/>
    <lineage>
        <taxon>Bacteria</taxon>
        <taxon>Pseudomonadati</taxon>
        <taxon>Pseudomonadota</taxon>
        <taxon>Gammaproteobacteria</taxon>
        <taxon>Pseudomonadales</taxon>
        <taxon>Pseudomonadaceae</taxon>
        <taxon>Pseudomonas</taxon>
    </lineage>
</organism>
<proteinExistence type="predicted"/>
<dbReference type="Proteomes" id="UP000466863">
    <property type="component" value="Unassembled WGS sequence"/>
</dbReference>
<protein>
    <submittedName>
        <fullName evidence="1">DUF2946 domain-containing protein</fullName>
    </submittedName>
</protein>
<dbReference type="EMBL" id="WIVX01000142">
    <property type="protein sequence ID" value="MQU33969.1"/>
    <property type="molecule type" value="Genomic_DNA"/>
</dbReference>
<keyword evidence="6" id="KW-1185">Reference proteome</keyword>
<evidence type="ECO:0000313" key="4">
    <source>
        <dbReference type="Proteomes" id="UP000447574"/>
    </source>
</evidence>
<dbReference type="AlphaFoldDB" id="A0A6A7ZI79"/>
<dbReference type="EMBL" id="WIVV01000135">
    <property type="protein sequence ID" value="MQU45088.1"/>
    <property type="molecule type" value="Genomic_DNA"/>
</dbReference>
<evidence type="ECO:0000313" key="5">
    <source>
        <dbReference type="Proteomes" id="UP000466863"/>
    </source>
</evidence>